<evidence type="ECO:0000256" key="5">
    <source>
        <dbReference type="ARBA" id="ARBA00022771"/>
    </source>
</evidence>
<accession>T1JQC6</accession>
<keyword evidence="5" id="KW-0863">Zinc-finger</keyword>
<evidence type="ECO:0000256" key="4">
    <source>
        <dbReference type="ARBA" id="ARBA00022723"/>
    </source>
</evidence>
<keyword evidence="10" id="KW-0539">Nucleus</keyword>
<keyword evidence="7" id="KW-0007">Acetylation</keyword>
<keyword evidence="17" id="KW-1185">Reference proteome</keyword>
<evidence type="ECO:0000256" key="6">
    <source>
        <dbReference type="ARBA" id="ARBA00022833"/>
    </source>
</evidence>
<comment type="subunit">
    <text evidence="12">Tetramer of two alpha and two beta chains. Interacts with TAF6/TAFII80. Interacts with ATF7IP. Interacts with SND1. Part of TBP-based Pol II pre-initiation complex (PIC), in which Pol II core assembles with general transcription factors and other specific initiation factors including GTF2E1, GTF2E2, GTF2F1, GTF2F2, TCEA1, ERCC2, ERCC3, GTF2H2, GTF2H3, GTF2H4, GTF2H5, GTF2A1, GTF2A2, GTF2B and TBP; this large multi-subunit PIC complex mediates DNA unwinding and targets Pol II core to the transcription start site where the first phosphodiester bond forms.</text>
</comment>
<proteinExistence type="inferred from homology"/>
<evidence type="ECO:0000256" key="11">
    <source>
        <dbReference type="ARBA" id="ARBA00025581"/>
    </source>
</evidence>
<comment type="function">
    <text evidence="11">Recruits TFIIH to the initiation complex and stimulates the RNA polymerase II C-terminal domain kinase and DNA-dependent ATPase activities of TFIIH. Both TFIIH and TFIIE are required for promoter clearance by RNA polymerase.</text>
</comment>
<dbReference type="InterPro" id="IPR017919">
    <property type="entry name" value="TFIIE/TFIIEa_HTH"/>
</dbReference>
<keyword evidence="3" id="KW-0597">Phosphoprotein</keyword>
<dbReference type="GO" id="GO:0006367">
    <property type="term" value="P:transcription initiation at RNA polymerase II promoter"/>
    <property type="evidence" value="ECO:0007669"/>
    <property type="project" value="InterPro"/>
</dbReference>
<dbReference type="InterPro" id="IPR013083">
    <property type="entry name" value="Znf_RING/FYVE/PHD"/>
</dbReference>
<evidence type="ECO:0000313" key="16">
    <source>
        <dbReference type="EnsemblMetazoa" id="tetur01g02740.1"/>
    </source>
</evidence>
<evidence type="ECO:0000256" key="2">
    <source>
        <dbReference type="ARBA" id="ARBA00008947"/>
    </source>
</evidence>
<dbReference type="PANTHER" id="PTHR13097">
    <property type="entry name" value="TRANSCRIPTION INITIATION FACTOR IIE, ALPHA SUBUNIT"/>
    <property type="match status" value="1"/>
</dbReference>
<reference evidence="16" key="2">
    <citation type="submission" date="2015-06" db="UniProtKB">
        <authorList>
            <consortium name="EnsemblMetazoa"/>
        </authorList>
    </citation>
    <scope>IDENTIFICATION</scope>
</reference>
<dbReference type="Gene3D" id="6.10.140.1250">
    <property type="match status" value="1"/>
</dbReference>
<dbReference type="InterPro" id="IPR039997">
    <property type="entry name" value="TFE"/>
</dbReference>
<dbReference type="EMBL" id="CAEY01000437">
    <property type="status" value="NOT_ANNOTATED_CDS"/>
    <property type="molecule type" value="Genomic_DNA"/>
</dbReference>
<dbReference type="Pfam" id="PF11521">
    <property type="entry name" value="TFIIE-A_C"/>
    <property type="match status" value="1"/>
</dbReference>
<dbReference type="FunFam" id="3.30.40.10:FF:000087">
    <property type="entry name" value="General transcription factor IIE subunit 1"/>
    <property type="match status" value="1"/>
</dbReference>
<dbReference type="AlphaFoldDB" id="T1JQC6"/>
<dbReference type="Proteomes" id="UP000015104">
    <property type="component" value="Unassembled WGS sequence"/>
</dbReference>
<dbReference type="InterPro" id="IPR024550">
    <property type="entry name" value="TFIIEa/SarR/Rpc3_HTH_dom"/>
</dbReference>
<evidence type="ECO:0000256" key="13">
    <source>
        <dbReference type="ARBA" id="ARBA00073913"/>
    </source>
</evidence>
<sequence length="403" mass="46578">MTLEIPTGLKRLVRYVMRGFYTIEQTLIVDLMIRKLSIKEDEIENLMKFEKKQLRAIFAGLKNDKLIKSKLRMETGPDGKATRQAYYFINYRGFVNVVKYKLDLMRRKIETEERDSTKRSSFICVNCKKTFTDLEADQLWDHVSNEFKCSYCGEIVEEDPDVLPKADSRLMLAKFNDQMEPLYMLLKEVEDIKIPADLLEPDPIEVNGSTIKVTTSEGFEGMDKWKTKDKSQFDSVMIKETSIKIEKDGEAVEEVVKKEQPPWLAEVSVYPSMPDVTITKNNSNKIKETSTQPKDENGYSKEVLEALLVHEKLEHTNDAAVSILSTQNNDWGSDGLNSSVKDEIMNDEDEDEDFEDVSEPMIRIGGRLIPLGEVNDDTIHEMNQMEKEEYIRLTQEVYSHLYD</sequence>
<dbReference type="GO" id="GO:0008270">
    <property type="term" value="F:zinc ion binding"/>
    <property type="evidence" value="ECO:0007669"/>
    <property type="project" value="UniProtKB-KW"/>
</dbReference>
<feature type="domain" description="HTH TFE/IIEalpha-type" evidence="15">
    <location>
        <begin position="9"/>
        <end position="99"/>
    </location>
</feature>
<dbReference type="HOGENOM" id="CLU_051021_1_0_1"/>
<evidence type="ECO:0000256" key="12">
    <source>
        <dbReference type="ARBA" id="ARBA00065242"/>
    </source>
</evidence>
<dbReference type="OMA" id="ILIRYPC"/>
<dbReference type="eggNOG" id="KOG2593">
    <property type="taxonomic scope" value="Eukaryota"/>
</dbReference>
<evidence type="ECO:0000256" key="3">
    <source>
        <dbReference type="ARBA" id="ARBA00022553"/>
    </source>
</evidence>
<evidence type="ECO:0000259" key="15">
    <source>
        <dbReference type="PROSITE" id="PS51344"/>
    </source>
</evidence>
<dbReference type="PROSITE" id="PS51344">
    <property type="entry name" value="HTH_TFE_IIE"/>
    <property type="match status" value="1"/>
</dbReference>
<organism evidence="16 17">
    <name type="scientific">Tetranychus urticae</name>
    <name type="common">Two-spotted spider mite</name>
    <dbReference type="NCBI Taxonomy" id="32264"/>
    <lineage>
        <taxon>Eukaryota</taxon>
        <taxon>Metazoa</taxon>
        <taxon>Ecdysozoa</taxon>
        <taxon>Arthropoda</taxon>
        <taxon>Chelicerata</taxon>
        <taxon>Arachnida</taxon>
        <taxon>Acari</taxon>
        <taxon>Acariformes</taxon>
        <taxon>Trombidiformes</taxon>
        <taxon>Prostigmata</taxon>
        <taxon>Eleutherengona</taxon>
        <taxon>Raphignathae</taxon>
        <taxon>Tetranychoidea</taxon>
        <taxon>Tetranychidae</taxon>
        <taxon>Tetranychus</taxon>
    </lineage>
</organism>
<reference evidence="17" key="1">
    <citation type="submission" date="2011-08" db="EMBL/GenBank/DDBJ databases">
        <authorList>
            <person name="Rombauts S."/>
        </authorList>
    </citation>
    <scope>NUCLEOTIDE SEQUENCE</scope>
    <source>
        <strain evidence="17">London</strain>
    </source>
</reference>
<keyword evidence="6" id="KW-0862">Zinc</keyword>
<dbReference type="SMART" id="SM00531">
    <property type="entry name" value="TFIIE"/>
    <property type="match status" value="1"/>
</dbReference>
<keyword evidence="4" id="KW-0479">Metal-binding</keyword>
<evidence type="ECO:0000256" key="9">
    <source>
        <dbReference type="ARBA" id="ARBA00023163"/>
    </source>
</evidence>
<dbReference type="InterPro" id="IPR002853">
    <property type="entry name" value="TFIIE_asu"/>
</dbReference>
<dbReference type="KEGG" id="tut:107369956"/>
<dbReference type="OrthoDB" id="361102at2759"/>
<dbReference type="EnsemblMetazoa" id="tetur01g02740.1">
    <property type="protein sequence ID" value="tetur01g02740.1"/>
    <property type="gene ID" value="tetur01g02740"/>
</dbReference>
<dbReference type="GO" id="GO:0005673">
    <property type="term" value="C:transcription factor TFIIE complex"/>
    <property type="evidence" value="ECO:0007669"/>
    <property type="project" value="TreeGrafter"/>
</dbReference>
<dbReference type="STRING" id="32264.T1JQC6"/>
<gene>
    <name evidence="16" type="primary">107369956</name>
</gene>
<evidence type="ECO:0000256" key="10">
    <source>
        <dbReference type="ARBA" id="ARBA00023242"/>
    </source>
</evidence>
<evidence type="ECO:0000256" key="8">
    <source>
        <dbReference type="ARBA" id="ARBA00023015"/>
    </source>
</evidence>
<keyword evidence="9" id="KW-0804">Transcription</keyword>
<comment type="subcellular location">
    <subcellularLocation>
        <location evidence="1">Nucleus</location>
    </subcellularLocation>
</comment>
<evidence type="ECO:0000256" key="7">
    <source>
        <dbReference type="ARBA" id="ARBA00022990"/>
    </source>
</evidence>
<name>T1JQC6_TETUR</name>
<dbReference type="Pfam" id="PF02002">
    <property type="entry name" value="TFIIE_alpha"/>
    <property type="match status" value="1"/>
</dbReference>
<comment type="similarity">
    <text evidence="2">Belongs to the TFIIE alpha subunit family.</text>
</comment>
<dbReference type="Gene3D" id="3.30.40.10">
    <property type="entry name" value="Zinc/RING finger domain, C3HC4 (zinc finger)"/>
    <property type="match status" value="1"/>
</dbReference>
<keyword evidence="8" id="KW-0805">Transcription regulation</keyword>
<dbReference type="InterPro" id="IPR021600">
    <property type="entry name" value="TFIIE_asu_C"/>
</dbReference>
<evidence type="ECO:0000313" key="17">
    <source>
        <dbReference type="Proteomes" id="UP000015104"/>
    </source>
</evidence>
<evidence type="ECO:0000256" key="14">
    <source>
        <dbReference type="ARBA" id="ARBA00080958"/>
    </source>
</evidence>
<protein>
    <recommendedName>
        <fullName evidence="13">General transcription factor IIE subunit 1</fullName>
    </recommendedName>
    <alternativeName>
        <fullName evidence="14">Transcription initiation factor IIE subunit alpha</fullName>
    </alternativeName>
</protein>
<evidence type="ECO:0000256" key="1">
    <source>
        <dbReference type="ARBA" id="ARBA00004123"/>
    </source>
</evidence>
<dbReference type="SUPFAM" id="SSF57783">
    <property type="entry name" value="Zinc beta-ribbon"/>
    <property type="match status" value="1"/>
</dbReference>
<dbReference type="PANTHER" id="PTHR13097:SF7">
    <property type="entry name" value="GENERAL TRANSCRIPTION FACTOR IIE SUBUNIT 1"/>
    <property type="match status" value="1"/>
</dbReference>